<evidence type="ECO:0000256" key="4">
    <source>
        <dbReference type="ARBA" id="ARBA00022989"/>
    </source>
</evidence>
<evidence type="ECO:0000259" key="7">
    <source>
        <dbReference type="PROSITE" id="PS50850"/>
    </source>
</evidence>
<feature type="transmembrane region" description="Helical" evidence="6">
    <location>
        <begin position="21"/>
        <end position="45"/>
    </location>
</feature>
<comment type="subcellular location">
    <subcellularLocation>
        <location evidence="1">Cell membrane</location>
        <topology evidence="1">Multi-pass membrane protein</topology>
    </subcellularLocation>
</comment>
<evidence type="ECO:0000313" key="8">
    <source>
        <dbReference type="EMBL" id="RGL10082.1"/>
    </source>
</evidence>
<feature type="transmembrane region" description="Helical" evidence="6">
    <location>
        <begin position="113"/>
        <end position="135"/>
    </location>
</feature>
<dbReference type="InterPro" id="IPR011701">
    <property type="entry name" value="MFS"/>
</dbReference>
<dbReference type="InterPro" id="IPR050189">
    <property type="entry name" value="MFS_Efflux_Transporters"/>
</dbReference>
<comment type="caution">
    <text evidence="8">The sequence shown here is derived from an EMBL/GenBank/DDBJ whole genome shotgun (WGS) entry which is preliminary data.</text>
</comment>
<dbReference type="PANTHER" id="PTHR43124:SF3">
    <property type="entry name" value="CHLORAMPHENICOL EFFLUX PUMP RV0191"/>
    <property type="match status" value="1"/>
</dbReference>
<dbReference type="EMBL" id="QSRJ01000006">
    <property type="protein sequence ID" value="RGL10082.1"/>
    <property type="molecule type" value="Genomic_DNA"/>
</dbReference>
<keyword evidence="2" id="KW-1003">Cell membrane</keyword>
<dbReference type="CDD" id="cd17324">
    <property type="entry name" value="MFS_NepI_like"/>
    <property type="match status" value="1"/>
</dbReference>
<dbReference type="PROSITE" id="PS50850">
    <property type="entry name" value="MFS"/>
    <property type="match status" value="1"/>
</dbReference>
<dbReference type="PANTHER" id="PTHR43124">
    <property type="entry name" value="PURINE EFFLUX PUMP PBUE"/>
    <property type="match status" value="1"/>
</dbReference>
<feature type="transmembrane region" description="Helical" evidence="6">
    <location>
        <begin position="222"/>
        <end position="243"/>
    </location>
</feature>
<evidence type="ECO:0000256" key="6">
    <source>
        <dbReference type="SAM" id="Phobius"/>
    </source>
</evidence>
<evidence type="ECO:0000313" key="9">
    <source>
        <dbReference type="Proteomes" id="UP000260943"/>
    </source>
</evidence>
<feature type="transmembrane region" description="Helical" evidence="6">
    <location>
        <begin position="178"/>
        <end position="201"/>
    </location>
</feature>
<dbReference type="SUPFAM" id="SSF103473">
    <property type="entry name" value="MFS general substrate transporter"/>
    <property type="match status" value="1"/>
</dbReference>
<dbReference type="GO" id="GO:0022857">
    <property type="term" value="F:transmembrane transporter activity"/>
    <property type="evidence" value="ECO:0007669"/>
    <property type="project" value="InterPro"/>
</dbReference>
<dbReference type="Gene3D" id="1.20.1250.20">
    <property type="entry name" value="MFS general substrate transporter like domains"/>
    <property type="match status" value="2"/>
</dbReference>
<evidence type="ECO:0000256" key="3">
    <source>
        <dbReference type="ARBA" id="ARBA00022692"/>
    </source>
</evidence>
<dbReference type="Pfam" id="PF07690">
    <property type="entry name" value="MFS_1"/>
    <property type="match status" value="1"/>
</dbReference>
<feature type="transmembrane region" description="Helical" evidence="6">
    <location>
        <begin position="255"/>
        <end position="275"/>
    </location>
</feature>
<evidence type="ECO:0000256" key="1">
    <source>
        <dbReference type="ARBA" id="ARBA00004651"/>
    </source>
</evidence>
<gene>
    <name evidence="8" type="ORF">DXC81_05700</name>
</gene>
<feature type="domain" description="Major facilitator superfamily (MFS) profile" evidence="7">
    <location>
        <begin position="24"/>
        <end position="403"/>
    </location>
</feature>
<dbReference type="GO" id="GO:0005886">
    <property type="term" value="C:plasma membrane"/>
    <property type="evidence" value="ECO:0007669"/>
    <property type="project" value="UniProtKB-SubCell"/>
</dbReference>
<reference evidence="8 9" key="1">
    <citation type="submission" date="2018-08" db="EMBL/GenBank/DDBJ databases">
        <title>A genome reference for cultivated species of the human gut microbiota.</title>
        <authorList>
            <person name="Zou Y."/>
            <person name="Xue W."/>
            <person name="Luo G."/>
        </authorList>
    </citation>
    <scope>NUCLEOTIDE SEQUENCE [LARGE SCALE GENOMIC DNA]</scope>
    <source>
        <strain evidence="8 9">TF08-14</strain>
    </source>
</reference>
<feature type="transmembrane region" description="Helical" evidence="6">
    <location>
        <begin position="287"/>
        <end position="305"/>
    </location>
</feature>
<feature type="transmembrane region" description="Helical" evidence="6">
    <location>
        <begin position="88"/>
        <end position="107"/>
    </location>
</feature>
<evidence type="ECO:0000256" key="5">
    <source>
        <dbReference type="ARBA" id="ARBA00023136"/>
    </source>
</evidence>
<dbReference type="RefSeq" id="WP_117679584.1">
    <property type="nucleotide sequence ID" value="NZ_CAJJKC010000001.1"/>
</dbReference>
<proteinExistence type="predicted"/>
<feature type="transmembrane region" description="Helical" evidence="6">
    <location>
        <begin position="147"/>
        <end position="166"/>
    </location>
</feature>
<organism evidence="8 9">
    <name type="scientific">Collinsella tanakaei</name>
    <dbReference type="NCBI Taxonomy" id="626935"/>
    <lineage>
        <taxon>Bacteria</taxon>
        <taxon>Bacillati</taxon>
        <taxon>Actinomycetota</taxon>
        <taxon>Coriobacteriia</taxon>
        <taxon>Coriobacteriales</taxon>
        <taxon>Coriobacteriaceae</taxon>
        <taxon>Collinsella</taxon>
    </lineage>
</organism>
<protein>
    <submittedName>
        <fullName evidence="8">MFS transporter</fullName>
    </submittedName>
</protein>
<name>A0A3E4QSE2_9ACTN</name>
<feature type="transmembrane region" description="Helical" evidence="6">
    <location>
        <begin position="380"/>
        <end position="399"/>
    </location>
</feature>
<dbReference type="AlphaFoldDB" id="A0A3E4QSE2"/>
<dbReference type="Proteomes" id="UP000260943">
    <property type="component" value="Unassembled WGS sequence"/>
</dbReference>
<dbReference type="InterPro" id="IPR020846">
    <property type="entry name" value="MFS_dom"/>
</dbReference>
<feature type="transmembrane region" description="Helical" evidence="6">
    <location>
        <begin position="57"/>
        <end position="81"/>
    </location>
</feature>
<feature type="transmembrane region" description="Helical" evidence="6">
    <location>
        <begin position="311"/>
        <end position="334"/>
    </location>
</feature>
<keyword evidence="5 6" id="KW-0472">Membrane</keyword>
<keyword evidence="4 6" id="KW-1133">Transmembrane helix</keyword>
<evidence type="ECO:0000256" key="2">
    <source>
        <dbReference type="ARBA" id="ARBA00022475"/>
    </source>
</evidence>
<sequence>MGNASGGAKGKSAADLSSARVSICVALLVVMGFILGSSEFIIIGIEQQVADAFAVPLSSVGGLVSIFALAYAILTPALALTTGRFRRYTLLIIYSLLFCAGNALAAISPTFEMLYAARVVLGAVSGGLLAVGVTYLPELLGPKRTSFGISLVYGAFSVAMVISTSLGKMIAEVSSWRVAMWAVLAVSIAVCVALVAMLPRAGETDEPATVRDQIGLLGEPQVLVGMAIFIFGVGGVYVLYAFITPYLERVLGMSALQASGTLMVYGVMCIISNMLSGIVDARVGMKGLVPVFLLQAGLLFALYLLGATMPAALLVILGLGISMYVLSVPCISMFMRVARQRHPKAMMLASSVEPTAFNIGISFGTAVGSAVVAGPGMASAGVVGAVFSLVACALTLLTMRIDRRRG</sequence>
<accession>A0A3E4QSE2</accession>
<dbReference type="InterPro" id="IPR036259">
    <property type="entry name" value="MFS_trans_sf"/>
</dbReference>
<keyword evidence="3 6" id="KW-0812">Transmembrane</keyword>
<feature type="transmembrane region" description="Helical" evidence="6">
    <location>
        <begin position="355"/>
        <end position="374"/>
    </location>
</feature>